<dbReference type="STRING" id="266749.SAMN05421876_102364"/>
<dbReference type="Proteomes" id="UP000031473">
    <property type="component" value="Unassembled WGS sequence"/>
</dbReference>
<dbReference type="RefSeq" id="WP_039349558.1">
    <property type="nucleotide sequence ID" value="NZ_FOLA01000002.1"/>
</dbReference>
<keyword evidence="2" id="KW-1185">Reference proteome</keyword>
<organism evidence="1 2">
    <name type="scientific">Kaistella jeonii</name>
    <dbReference type="NCBI Taxonomy" id="266749"/>
    <lineage>
        <taxon>Bacteria</taxon>
        <taxon>Pseudomonadati</taxon>
        <taxon>Bacteroidota</taxon>
        <taxon>Flavobacteriia</taxon>
        <taxon>Flavobacteriales</taxon>
        <taxon>Weeksellaceae</taxon>
        <taxon>Chryseobacterium group</taxon>
        <taxon>Kaistella</taxon>
    </lineage>
</organism>
<dbReference type="EMBL" id="JSYL01000002">
    <property type="protein sequence ID" value="KIA89909.1"/>
    <property type="molecule type" value="Genomic_DNA"/>
</dbReference>
<gene>
    <name evidence="1" type="ORF">OA86_04660</name>
</gene>
<dbReference type="AlphaFoldDB" id="A0A0C1FPW4"/>
<protein>
    <recommendedName>
        <fullName evidence="3">Helix-turn-helix domain-containing protein</fullName>
    </recommendedName>
</protein>
<evidence type="ECO:0008006" key="3">
    <source>
        <dbReference type="Google" id="ProtNLM"/>
    </source>
</evidence>
<evidence type="ECO:0000313" key="2">
    <source>
        <dbReference type="Proteomes" id="UP000031473"/>
    </source>
</evidence>
<accession>A0A0C1FPW4</accession>
<dbReference type="OrthoDB" id="1097811at2"/>
<proteinExistence type="predicted"/>
<sequence length="98" mass="11262">MNGITILDNDTVVVKVDKLQQMINDTVWKQISRLERRFEELSQQQDKIVTKNEAIKMLGISSSTYDNWIKNGNLVGHKIGDKPLLYMSDIKKAMKPVN</sequence>
<name>A0A0C1FPW4_9FLAO</name>
<reference evidence="1 2" key="1">
    <citation type="submission" date="2014-10" db="EMBL/GenBank/DDBJ databases">
        <title>Kaistella jeonii genome.</title>
        <authorList>
            <person name="Clayton J.T."/>
            <person name="Newman J.D."/>
        </authorList>
    </citation>
    <scope>NUCLEOTIDE SEQUENCE [LARGE SCALE GENOMIC DNA]</scope>
    <source>
        <strain evidence="1 2">DSM 17048</strain>
    </source>
</reference>
<comment type="caution">
    <text evidence="1">The sequence shown here is derived from an EMBL/GenBank/DDBJ whole genome shotgun (WGS) entry which is preliminary data.</text>
</comment>
<evidence type="ECO:0000313" key="1">
    <source>
        <dbReference type="EMBL" id="KIA89909.1"/>
    </source>
</evidence>